<dbReference type="AlphaFoldDB" id="A0A7Y9I2S6"/>
<dbReference type="InterPro" id="IPR019239">
    <property type="entry name" value="VapB_antitoxin"/>
</dbReference>
<dbReference type="RefSeq" id="WP_179747946.1">
    <property type="nucleotide sequence ID" value="NZ_JACCBU010000001.1"/>
</dbReference>
<dbReference type="Proteomes" id="UP000569914">
    <property type="component" value="Unassembled WGS sequence"/>
</dbReference>
<protein>
    <submittedName>
        <fullName evidence="1">Arc/MetJ family transcription regulator</fullName>
    </submittedName>
</protein>
<keyword evidence="2" id="KW-1185">Reference proteome</keyword>
<name>A0A7Y9I2S6_9ACTN</name>
<reference evidence="1 2" key="1">
    <citation type="submission" date="2020-07" db="EMBL/GenBank/DDBJ databases">
        <title>Sequencing the genomes of 1000 actinobacteria strains.</title>
        <authorList>
            <person name="Klenk H.-P."/>
        </authorList>
    </citation>
    <scope>NUCLEOTIDE SEQUENCE [LARGE SCALE GENOMIC DNA]</scope>
    <source>
        <strain evidence="1 2">DSM 22083</strain>
    </source>
</reference>
<accession>A0A7Y9I2S6</accession>
<sequence length="65" mass="7539">MTRTNIDIDDDLVATVMEQNDLKTKREAVEFALRKTVRKPMTYKDLLKYRGIGYALSNEEIEEAS</sequence>
<dbReference type="EMBL" id="JACCBU010000001">
    <property type="protein sequence ID" value="NYE69185.1"/>
    <property type="molecule type" value="Genomic_DNA"/>
</dbReference>
<evidence type="ECO:0000313" key="1">
    <source>
        <dbReference type="EMBL" id="NYE69185.1"/>
    </source>
</evidence>
<organism evidence="1 2">
    <name type="scientific">Microlunatus parietis</name>
    <dbReference type="NCBI Taxonomy" id="682979"/>
    <lineage>
        <taxon>Bacteria</taxon>
        <taxon>Bacillati</taxon>
        <taxon>Actinomycetota</taxon>
        <taxon>Actinomycetes</taxon>
        <taxon>Propionibacteriales</taxon>
        <taxon>Propionibacteriaceae</taxon>
        <taxon>Microlunatus</taxon>
    </lineage>
</organism>
<comment type="caution">
    <text evidence="1">The sequence shown here is derived from an EMBL/GenBank/DDBJ whole genome shotgun (WGS) entry which is preliminary data.</text>
</comment>
<dbReference type="Pfam" id="PF09957">
    <property type="entry name" value="VapB_antitoxin"/>
    <property type="match status" value="1"/>
</dbReference>
<evidence type="ECO:0000313" key="2">
    <source>
        <dbReference type="Proteomes" id="UP000569914"/>
    </source>
</evidence>
<proteinExistence type="predicted"/>
<gene>
    <name evidence="1" type="ORF">BKA15_000514</name>
</gene>